<evidence type="ECO:0000256" key="6">
    <source>
        <dbReference type="ARBA" id="ARBA00014637"/>
    </source>
</evidence>
<dbReference type="PRINTS" id="PR00371">
    <property type="entry name" value="FPNCR"/>
</dbReference>
<organism evidence="26 27">
    <name type="scientific">Methylocella tundrae</name>
    <dbReference type="NCBI Taxonomy" id="227605"/>
    <lineage>
        <taxon>Bacteria</taxon>
        <taxon>Pseudomonadati</taxon>
        <taxon>Pseudomonadota</taxon>
        <taxon>Alphaproteobacteria</taxon>
        <taxon>Hyphomicrobiales</taxon>
        <taxon>Beijerinckiaceae</taxon>
        <taxon>Methylocella</taxon>
    </lineage>
</organism>
<evidence type="ECO:0000256" key="9">
    <source>
        <dbReference type="ARBA" id="ARBA00022621"/>
    </source>
</evidence>
<dbReference type="PANTHER" id="PTHR43396:SF3">
    <property type="entry name" value="FLAVOHEMOPROTEIN"/>
    <property type="match status" value="1"/>
</dbReference>
<evidence type="ECO:0000256" key="13">
    <source>
        <dbReference type="ARBA" id="ARBA00022857"/>
    </source>
</evidence>
<dbReference type="CDD" id="cd08922">
    <property type="entry name" value="FHb-globin"/>
    <property type="match status" value="1"/>
</dbReference>
<dbReference type="Pfam" id="PF00042">
    <property type="entry name" value="Globin"/>
    <property type="match status" value="1"/>
</dbReference>
<evidence type="ECO:0000256" key="2">
    <source>
        <dbReference type="ARBA" id="ARBA00001974"/>
    </source>
</evidence>
<dbReference type="PROSITE" id="PS01033">
    <property type="entry name" value="GLOBIN"/>
    <property type="match status" value="1"/>
</dbReference>
<keyword evidence="11" id="KW-0479">Metal-binding</keyword>
<dbReference type="InterPro" id="IPR012292">
    <property type="entry name" value="Globin/Proto"/>
</dbReference>
<comment type="catalytic activity">
    <reaction evidence="22">
        <text>2 nitric oxide + NADPH + 2 O2 = 2 nitrate + NADP(+) + H(+)</text>
        <dbReference type="Rhea" id="RHEA:19465"/>
        <dbReference type="ChEBI" id="CHEBI:15378"/>
        <dbReference type="ChEBI" id="CHEBI:15379"/>
        <dbReference type="ChEBI" id="CHEBI:16480"/>
        <dbReference type="ChEBI" id="CHEBI:17632"/>
        <dbReference type="ChEBI" id="CHEBI:57783"/>
        <dbReference type="ChEBI" id="CHEBI:58349"/>
        <dbReference type="EC" id="1.14.12.17"/>
    </reaction>
</comment>
<dbReference type="AlphaFoldDB" id="A0A4U8Z2V9"/>
<name>A0A4U8Z2V9_METTU</name>
<dbReference type="GO" id="GO:0046872">
    <property type="term" value="F:metal ion binding"/>
    <property type="evidence" value="ECO:0007669"/>
    <property type="project" value="UniProtKB-KW"/>
</dbReference>
<evidence type="ECO:0000256" key="19">
    <source>
        <dbReference type="ARBA" id="ARBA00030929"/>
    </source>
</evidence>
<comment type="similarity">
    <text evidence="4">Belongs to the globin family. Two-domain flavohemoproteins subfamily.</text>
</comment>
<accession>A0A4U8Z2V9</accession>
<proteinExistence type="inferred from homology"/>
<comment type="similarity">
    <text evidence="3">In the C-terminal section; belongs to the flavoprotein pyridine nucleotide cytochrome reductase family.</text>
</comment>
<comment type="cofactor">
    <cofactor evidence="2">
        <name>FAD</name>
        <dbReference type="ChEBI" id="CHEBI:57692"/>
    </cofactor>
</comment>
<evidence type="ECO:0000256" key="1">
    <source>
        <dbReference type="ARBA" id="ARBA00001970"/>
    </source>
</evidence>
<dbReference type="InterPro" id="IPR001433">
    <property type="entry name" value="OxRdtase_FAD/NAD-bd"/>
</dbReference>
<evidence type="ECO:0000256" key="22">
    <source>
        <dbReference type="ARBA" id="ARBA00049433"/>
    </source>
</evidence>
<dbReference type="EMBL" id="LR536450">
    <property type="protein sequence ID" value="VFU09632.1"/>
    <property type="molecule type" value="Genomic_DNA"/>
</dbReference>
<evidence type="ECO:0000256" key="20">
    <source>
        <dbReference type="ARBA" id="ARBA00033187"/>
    </source>
</evidence>
<keyword evidence="16" id="KW-0520">NAD</keyword>
<dbReference type="CDD" id="cd06184">
    <property type="entry name" value="flavohem_like_fad_nad_binding"/>
    <property type="match status" value="1"/>
</dbReference>
<sequence length="407" mass="44172">MAAALSAKTIAIVKSTLPALRTHGLDITRRMYERLFQDAPIRALFNQSHQGTAASQPVALANAVLAYAENIENLGALAPAVERIAQKHVALRILPEHYPFVAAALLGAIKDVLGAAATEEVISAWGEAYWFLADVLIGREAVISADLAAAPGGWTGWRDFVVDRVERESDVIKSFYLRPADGREVLRHRPGQYLTFEADIPGSGLVKRNYSISSAPDDRHYRVTIKREAAPGAPAGLVSNWFHDYVGIGDALKIAPPAGDFALDVADDRPVVLLSGGVGLTPMVSMLETIARDCPDRRAWYVHGALNGAVHAMGSHVKSLAKSFGGAVTTFYAEPATTDVRGVHFDEQGMINVDWLKTNTPIAEAVYYLCGPRPFLRSLVRELYALGLPADRVRYEFFGPTEELLTA</sequence>
<evidence type="ECO:0000256" key="4">
    <source>
        <dbReference type="ARBA" id="ARBA00008414"/>
    </source>
</evidence>
<dbReference type="NCBIfam" id="NF009805">
    <property type="entry name" value="PRK13289.1"/>
    <property type="match status" value="1"/>
</dbReference>
<dbReference type="GO" id="GO:0071500">
    <property type="term" value="P:cellular response to nitrosative stress"/>
    <property type="evidence" value="ECO:0007669"/>
    <property type="project" value="TreeGrafter"/>
</dbReference>
<comment type="catalytic activity">
    <reaction evidence="21">
        <text>2 nitric oxide + NADH + 2 O2 = 2 nitrate + NAD(+) + H(+)</text>
        <dbReference type="Rhea" id="RHEA:19469"/>
        <dbReference type="ChEBI" id="CHEBI:15378"/>
        <dbReference type="ChEBI" id="CHEBI:15379"/>
        <dbReference type="ChEBI" id="CHEBI:16480"/>
        <dbReference type="ChEBI" id="CHEBI:17632"/>
        <dbReference type="ChEBI" id="CHEBI:57540"/>
        <dbReference type="ChEBI" id="CHEBI:57945"/>
        <dbReference type="EC" id="1.14.12.17"/>
    </reaction>
</comment>
<evidence type="ECO:0000259" key="24">
    <source>
        <dbReference type="PROSITE" id="PS01033"/>
    </source>
</evidence>
<evidence type="ECO:0000256" key="11">
    <source>
        <dbReference type="ARBA" id="ARBA00022723"/>
    </source>
</evidence>
<keyword evidence="15" id="KW-0408">Iron</keyword>
<evidence type="ECO:0000256" key="23">
    <source>
        <dbReference type="RuleBase" id="RU000356"/>
    </source>
</evidence>
<evidence type="ECO:0000256" key="3">
    <source>
        <dbReference type="ARBA" id="ARBA00006401"/>
    </source>
</evidence>
<keyword evidence="23" id="KW-0813">Transport</keyword>
<dbReference type="InterPro" id="IPR009050">
    <property type="entry name" value="Globin-like_sf"/>
</dbReference>
<evidence type="ECO:0000313" key="26">
    <source>
        <dbReference type="EMBL" id="VFU09632.1"/>
    </source>
</evidence>
<dbReference type="FunFam" id="2.40.30.10:FF:000034">
    <property type="entry name" value="Flavohemoprotein"/>
    <property type="match status" value="1"/>
</dbReference>
<dbReference type="GO" id="GO:0008941">
    <property type="term" value="F:nitric oxide dioxygenase NAD(P)H activity"/>
    <property type="evidence" value="ECO:0007669"/>
    <property type="project" value="UniProtKB-EC"/>
</dbReference>
<dbReference type="RefSeq" id="WP_134490060.1">
    <property type="nucleotide sequence ID" value="NZ_CP139089.1"/>
</dbReference>
<dbReference type="KEGG" id="mtun:MTUNDRAET4_2745"/>
<dbReference type="InterPro" id="IPR039261">
    <property type="entry name" value="FNR_nucleotide-bd"/>
</dbReference>
<keyword evidence="14" id="KW-0560">Oxidoreductase</keyword>
<dbReference type="InterPro" id="IPR017938">
    <property type="entry name" value="Riboflavin_synthase-like_b-brl"/>
</dbReference>
<keyword evidence="7" id="KW-0216">Detoxification</keyword>
<dbReference type="FunFam" id="3.40.50.80:FF:000010">
    <property type="entry name" value="Flavohemoprotein"/>
    <property type="match status" value="1"/>
</dbReference>
<dbReference type="GO" id="GO:0019825">
    <property type="term" value="F:oxygen binding"/>
    <property type="evidence" value="ECO:0007669"/>
    <property type="project" value="InterPro"/>
</dbReference>
<dbReference type="InterPro" id="IPR008333">
    <property type="entry name" value="Cbr1-like_FAD-bd_dom"/>
</dbReference>
<evidence type="ECO:0000256" key="12">
    <source>
        <dbReference type="ARBA" id="ARBA00022827"/>
    </source>
</evidence>
<feature type="domain" description="Globin" evidence="24">
    <location>
        <begin position="4"/>
        <end position="141"/>
    </location>
</feature>
<evidence type="ECO:0000256" key="17">
    <source>
        <dbReference type="ARBA" id="ARBA00025094"/>
    </source>
</evidence>
<protein>
    <recommendedName>
        <fullName evidence="6">Flavohemoprotein</fullName>
        <ecNumber evidence="5">1.14.12.17</ecNumber>
    </recommendedName>
    <alternativeName>
        <fullName evidence="19">Flavohemoglobin</fullName>
    </alternativeName>
    <alternativeName>
        <fullName evidence="18">Hemoglobin-like protein</fullName>
    </alternativeName>
    <alternativeName>
        <fullName evidence="20">Nitric oxide dioxygenase</fullName>
    </alternativeName>
</protein>
<dbReference type="Pfam" id="PF00175">
    <property type="entry name" value="NAD_binding_1"/>
    <property type="match status" value="1"/>
</dbReference>
<dbReference type="Gene3D" id="3.40.50.80">
    <property type="entry name" value="Nucleotide-binding domain of ferredoxin-NADP reductase (FNR) module"/>
    <property type="match status" value="1"/>
</dbReference>
<dbReference type="FunFam" id="1.10.490.10:FF:000003">
    <property type="entry name" value="Flavohemoprotein"/>
    <property type="match status" value="1"/>
</dbReference>
<keyword evidence="8 23" id="KW-0349">Heme</keyword>
<keyword evidence="10" id="KW-0285">Flavoprotein</keyword>
<reference evidence="26 27" key="1">
    <citation type="submission" date="2019-03" db="EMBL/GenBank/DDBJ databases">
        <authorList>
            <person name="Kox A.R. M."/>
        </authorList>
    </citation>
    <scope>NUCLEOTIDE SEQUENCE [LARGE SCALE GENOMIC DNA]</scope>
    <source>
        <strain evidence="26">MTUNDRAET4 annotated genome</strain>
    </source>
</reference>
<dbReference type="GO" id="GO:0046210">
    <property type="term" value="P:nitric oxide catabolic process"/>
    <property type="evidence" value="ECO:0007669"/>
    <property type="project" value="TreeGrafter"/>
</dbReference>
<evidence type="ECO:0000256" key="5">
    <source>
        <dbReference type="ARBA" id="ARBA00012229"/>
    </source>
</evidence>
<dbReference type="EC" id="1.14.12.17" evidence="5"/>
<evidence type="ECO:0000256" key="8">
    <source>
        <dbReference type="ARBA" id="ARBA00022617"/>
    </source>
</evidence>
<dbReference type="Gene3D" id="2.40.30.10">
    <property type="entry name" value="Translation factors"/>
    <property type="match status" value="1"/>
</dbReference>
<comment type="cofactor">
    <cofactor evidence="1">
        <name>heme b</name>
        <dbReference type="ChEBI" id="CHEBI:60344"/>
    </cofactor>
</comment>
<evidence type="ECO:0000256" key="16">
    <source>
        <dbReference type="ARBA" id="ARBA00023027"/>
    </source>
</evidence>
<dbReference type="OrthoDB" id="9786134at2"/>
<dbReference type="GO" id="GO:0005344">
    <property type="term" value="F:oxygen carrier activity"/>
    <property type="evidence" value="ECO:0007669"/>
    <property type="project" value="UniProtKB-KW"/>
</dbReference>
<evidence type="ECO:0000313" key="27">
    <source>
        <dbReference type="Proteomes" id="UP000294360"/>
    </source>
</evidence>
<keyword evidence="13" id="KW-0521">NADP</keyword>
<dbReference type="GO" id="GO:0071949">
    <property type="term" value="F:FAD binding"/>
    <property type="evidence" value="ECO:0007669"/>
    <property type="project" value="TreeGrafter"/>
</dbReference>
<dbReference type="InterPro" id="IPR017927">
    <property type="entry name" value="FAD-bd_FR_type"/>
</dbReference>
<dbReference type="GO" id="GO:0009636">
    <property type="term" value="P:response to toxic substance"/>
    <property type="evidence" value="ECO:0007669"/>
    <property type="project" value="UniProtKB-KW"/>
</dbReference>
<evidence type="ECO:0000256" key="14">
    <source>
        <dbReference type="ARBA" id="ARBA00023002"/>
    </source>
</evidence>
<evidence type="ECO:0000256" key="7">
    <source>
        <dbReference type="ARBA" id="ARBA00022575"/>
    </source>
</evidence>
<dbReference type="SUPFAM" id="SSF63380">
    <property type="entry name" value="Riboflavin synthase domain-like"/>
    <property type="match status" value="1"/>
</dbReference>
<gene>
    <name evidence="26" type="primary">hmp</name>
    <name evidence="26" type="ORF">MTUNDRAET4_2745</name>
</gene>
<dbReference type="InterPro" id="IPR001709">
    <property type="entry name" value="Flavoprot_Pyr_Nucl_cyt_Rdtase"/>
</dbReference>
<dbReference type="SUPFAM" id="SSF46458">
    <property type="entry name" value="Globin-like"/>
    <property type="match status" value="1"/>
</dbReference>
<dbReference type="GO" id="GO:0020037">
    <property type="term" value="F:heme binding"/>
    <property type="evidence" value="ECO:0007669"/>
    <property type="project" value="InterPro"/>
</dbReference>
<dbReference type="InterPro" id="IPR000971">
    <property type="entry name" value="Globin"/>
</dbReference>
<dbReference type="Proteomes" id="UP000294360">
    <property type="component" value="Chromosome"/>
</dbReference>
<evidence type="ECO:0000256" key="18">
    <source>
        <dbReference type="ARBA" id="ARBA00030024"/>
    </source>
</evidence>
<dbReference type="PROSITE" id="PS51384">
    <property type="entry name" value="FAD_FR"/>
    <property type="match status" value="1"/>
</dbReference>
<comment type="function">
    <text evidence="17">Is involved in NO detoxification in an aerobic process, termed nitric oxide dioxygenase (NOD) reaction that utilizes O(2) and NAD(P)H to convert NO to nitrate, which protects the bacterium from various noxious nitrogen compounds. Therefore, plays a central role in the inducible response to nitrosative stress.</text>
</comment>
<feature type="domain" description="FAD-binding FR-type" evidence="25">
    <location>
        <begin position="155"/>
        <end position="264"/>
    </location>
</feature>
<evidence type="ECO:0000256" key="15">
    <source>
        <dbReference type="ARBA" id="ARBA00023004"/>
    </source>
</evidence>
<dbReference type="PANTHER" id="PTHR43396">
    <property type="entry name" value="FLAVOHEMOPROTEIN"/>
    <property type="match status" value="1"/>
</dbReference>
<dbReference type="PRINTS" id="PR00409">
    <property type="entry name" value="PHDIOXRDTASE"/>
</dbReference>
<dbReference type="Pfam" id="PF00970">
    <property type="entry name" value="FAD_binding_6"/>
    <property type="match status" value="1"/>
</dbReference>
<evidence type="ECO:0000256" key="10">
    <source>
        <dbReference type="ARBA" id="ARBA00022630"/>
    </source>
</evidence>
<evidence type="ECO:0000256" key="21">
    <source>
        <dbReference type="ARBA" id="ARBA00048649"/>
    </source>
</evidence>
<evidence type="ECO:0000259" key="25">
    <source>
        <dbReference type="PROSITE" id="PS51384"/>
    </source>
</evidence>
<keyword evidence="12" id="KW-0274">FAD</keyword>
<keyword evidence="9 23" id="KW-0561">Oxygen transport</keyword>
<dbReference type="Gene3D" id="1.10.490.10">
    <property type="entry name" value="Globins"/>
    <property type="match status" value="1"/>
</dbReference>
<dbReference type="SUPFAM" id="SSF52343">
    <property type="entry name" value="Ferredoxin reductase-like, C-terminal NADP-linked domain"/>
    <property type="match status" value="1"/>
</dbReference>